<reference evidence="1" key="1">
    <citation type="submission" date="2020-05" db="EMBL/GenBank/DDBJ databases">
        <authorList>
            <person name="Chiriac C."/>
            <person name="Salcher M."/>
            <person name="Ghai R."/>
            <person name="Kavagutti S V."/>
        </authorList>
    </citation>
    <scope>NUCLEOTIDE SEQUENCE</scope>
</reference>
<accession>A0A6J7WQ09</accession>
<name>A0A6J7WQ09_9CAUD</name>
<proteinExistence type="predicted"/>
<dbReference type="EMBL" id="LR798266">
    <property type="protein sequence ID" value="CAB5218795.1"/>
    <property type="molecule type" value="Genomic_DNA"/>
</dbReference>
<organism evidence="1">
    <name type="scientific">uncultured Caudovirales phage</name>
    <dbReference type="NCBI Taxonomy" id="2100421"/>
    <lineage>
        <taxon>Viruses</taxon>
        <taxon>Duplodnaviria</taxon>
        <taxon>Heunggongvirae</taxon>
        <taxon>Uroviricota</taxon>
        <taxon>Caudoviricetes</taxon>
        <taxon>Peduoviridae</taxon>
        <taxon>Maltschvirus</taxon>
        <taxon>Maltschvirus maltsch</taxon>
    </lineage>
</organism>
<protein>
    <submittedName>
        <fullName evidence="1">Uncharacterized protein</fullName>
    </submittedName>
</protein>
<gene>
    <name evidence="1" type="ORF">UFOVP215_12</name>
</gene>
<sequence length="52" mass="6015">MIGIIIFCSAIITTLIVLNSILNAKIRKEYEEEEIQRTDSSASKRIKEKYKL</sequence>
<evidence type="ECO:0000313" key="1">
    <source>
        <dbReference type="EMBL" id="CAB5218795.1"/>
    </source>
</evidence>